<feature type="region of interest" description="Disordered" evidence="1">
    <location>
        <begin position="252"/>
        <end position="349"/>
    </location>
</feature>
<evidence type="ECO:0000256" key="1">
    <source>
        <dbReference type="SAM" id="MobiDB-lite"/>
    </source>
</evidence>
<comment type="caution">
    <text evidence="2">The sequence shown here is derived from an EMBL/GenBank/DDBJ whole genome shotgun (WGS) entry which is preliminary data.</text>
</comment>
<gene>
    <name evidence="2" type="ORF">PHYBOEH_008301</name>
</gene>
<accession>A0A8T1X5K9</accession>
<evidence type="ECO:0008006" key="4">
    <source>
        <dbReference type="Google" id="ProtNLM"/>
    </source>
</evidence>
<dbReference type="OrthoDB" id="2342932at2759"/>
<dbReference type="Proteomes" id="UP000693981">
    <property type="component" value="Unassembled WGS sequence"/>
</dbReference>
<sequence>MRVNVGDENRSKRKLPDAEAFMEALEAQEAAAKARSRHRSKLQLRCADDTTFDVSYEQAMMSSTLWVLMQDVSGKKPRNGVKQHVIPIFDVPTESVERALDYCSCLYKQQVDRVDSAMHDWEEEFISLESKELCDLAKVASNLDIQPLVDLTCRSIAQIMSATSEADELRKKFGLEEPPAVECSCELRSDMAGFDFDMFNSLDHDLSTEEYELVEFDQPSVDELVSFINGSGGNPNATPQQQQIAAAAKNCHLHGDNGSEHGESNTGSNTSSKKKRKKRKKKKSPPSSRQMSDQPEVSPTTTVNVEAADNKHTPEASCSDDEKEDSEPEEKHPPKAQNGKIDTKSQTLAEKVRLARQNPSAIFQESEFEDDDDEDMAKVIKMFELNLESAYRDCDNKKKPRLDFAPREVFRSSLVSSSQFECIQRMSATMS</sequence>
<evidence type="ECO:0000313" key="2">
    <source>
        <dbReference type="EMBL" id="KAG7399658.1"/>
    </source>
</evidence>
<dbReference type="InterPro" id="IPR016897">
    <property type="entry name" value="SKP1"/>
</dbReference>
<dbReference type="InterPro" id="IPR001232">
    <property type="entry name" value="SKP1-like"/>
</dbReference>
<keyword evidence="3" id="KW-1185">Reference proteome</keyword>
<feature type="compositionally biased region" description="Basic residues" evidence="1">
    <location>
        <begin position="272"/>
        <end position="284"/>
    </location>
</feature>
<dbReference type="GO" id="GO:0006511">
    <property type="term" value="P:ubiquitin-dependent protein catabolic process"/>
    <property type="evidence" value="ECO:0007669"/>
    <property type="project" value="InterPro"/>
</dbReference>
<protein>
    <recommendedName>
        <fullName evidence="4">SKP1 component dimerisation domain-containing protein</fullName>
    </recommendedName>
</protein>
<proteinExistence type="predicted"/>
<reference evidence="2" key="1">
    <citation type="submission" date="2021-02" db="EMBL/GenBank/DDBJ databases">
        <authorList>
            <person name="Palmer J.M."/>
        </authorList>
    </citation>
    <scope>NUCLEOTIDE SEQUENCE</scope>
    <source>
        <strain evidence="2">SCRP23</strain>
    </source>
</reference>
<feature type="compositionally biased region" description="Acidic residues" evidence="1">
    <location>
        <begin position="318"/>
        <end position="328"/>
    </location>
</feature>
<evidence type="ECO:0000313" key="3">
    <source>
        <dbReference type="Proteomes" id="UP000693981"/>
    </source>
</evidence>
<dbReference type="AlphaFoldDB" id="A0A8T1X5K9"/>
<organism evidence="2 3">
    <name type="scientific">Phytophthora boehmeriae</name>
    <dbReference type="NCBI Taxonomy" id="109152"/>
    <lineage>
        <taxon>Eukaryota</taxon>
        <taxon>Sar</taxon>
        <taxon>Stramenopiles</taxon>
        <taxon>Oomycota</taxon>
        <taxon>Peronosporomycetes</taxon>
        <taxon>Peronosporales</taxon>
        <taxon>Peronosporaceae</taxon>
        <taxon>Phytophthora</taxon>
    </lineage>
</organism>
<dbReference type="EMBL" id="JAGDFL010000048">
    <property type="protein sequence ID" value="KAG7399658.1"/>
    <property type="molecule type" value="Genomic_DNA"/>
</dbReference>
<feature type="region of interest" description="Disordered" evidence="1">
    <location>
        <begin position="227"/>
        <end position="246"/>
    </location>
</feature>
<dbReference type="SMART" id="SM00512">
    <property type="entry name" value="Skp1"/>
    <property type="match status" value="1"/>
</dbReference>
<dbReference type="PANTHER" id="PTHR11165">
    <property type="entry name" value="SKP1"/>
    <property type="match status" value="1"/>
</dbReference>
<feature type="compositionally biased region" description="Basic and acidic residues" evidence="1">
    <location>
        <begin position="253"/>
        <end position="263"/>
    </location>
</feature>
<feature type="compositionally biased region" description="Polar residues" evidence="1">
    <location>
        <begin position="290"/>
        <end position="304"/>
    </location>
</feature>
<name>A0A8T1X5K9_9STRA</name>